<gene>
    <name evidence="1" type="ORF">NHX12_027232</name>
</gene>
<dbReference type="EMBL" id="JANIIK010000043">
    <property type="protein sequence ID" value="KAJ3605182.1"/>
    <property type="molecule type" value="Genomic_DNA"/>
</dbReference>
<organism evidence="1 2">
    <name type="scientific">Muraenolepis orangiensis</name>
    <name type="common">Patagonian moray cod</name>
    <dbReference type="NCBI Taxonomy" id="630683"/>
    <lineage>
        <taxon>Eukaryota</taxon>
        <taxon>Metazoa</taxon>
        <taxon>Chordata</taxon>
        <taxon>Craniata</taxon>
        <taxon>Vertebrata</taxon>
        <taxon>Euteleostomi</taxon>
        <taxon>Actinopterygii</taxon>
        <taxon>Neopterygii</taxon>
        <taxon>Teleostei</taxon>
        <taxon>Neoteleostei</taxon>
        <taxon>Acanthomorphata</taxon>
        <taxon>Zeiogadaria</taxon>
        <taxon>Gadariae</taxon>
        <taxon>Gadiformes</taxon>
        <taxon>Muraenolepidoidei</taxon>
        <taxon>Muraenolepididae</taxon>
        <taxon>Muraenolepis</taxon>
    </lineage>
</organism>
<protein>
    <submittedName>
        <fullName evidence="1">Uncharacterized protein</fullName>
    </submittedName>
</protein>
<evidence type="ECO:0000313" key="1">
    <source>
        <dbReference type="EMBL" id="KAJ3605182.1"/>
    </source>
</evidence>
<reference evidence="1" key="1">
    <citation type="submission" date="2022-07" db="EMBL/GenBank/DDBJ databases">
        <title>Chromosome-level genome of Muraenolepis orangiensis.</title>
        <authorList>
            <person name="Kim J."/>
        </authorList>
    </citation>
    <scope>NUCLEOTIDE SEQUENCE</scope>
    <source>
        <strain evidence="1">KU_S4_2022</strain>
        <tissue evidence="1">Muscle</tissue>
    </source>
</reference>
<dbReference type="Proteomes" id="UP001148018">
    <property type="component" value="Unassembled WGS sequence"/>
</dbReference>
<name>A0A9Q0EBZ5_9TELE</name>
<comment type="caution">
    <text evidence="1">The sequence shown here is derived from an EMBL/GenBank/DDBJ whole genome shotgun (WGS) entry which is preliminary data.</text>
</comment>
<evidence type="ECO:0000313" key="2">
    <source>
        <dbReference type="Proteomes" id="UP001148018"/>
    </source>
</evidence>
<sequence length="172" mass="19165">MALASGHWVEKESRGHAPSPSVLYVDTSEDYWESTFCTVQSHLCCGWSAGVYVRRTRGGGGVLPGPPLNEIHKLSISKLKWKLYIFGGQNEEEDFNDLKVMKLINPSERQPVMKEILSEFGLQVVSHSLAPTKVPNIKYQLRPPPPSPPATRVNPATQVFLRPNMSLPVLET</sequence>
<accession>A0A9Q0EBZ5</accession>
<dbReference type="AlphaFoldDB" id="A0A9Q0EBZ5"/>
<dbReference type="OrthoDB" id="10251809at2759"/>
<proteinExistence type="predicted"/>
<keyword evidence="2" id="KW-1185">Reference proteome</keyword>